<dbReference type="OrthoDB" id="1263307at2759"/>
<dbReference type="AlphaFoldDB" id="A0A9Q8V6K3"/>
<protein>
    <recommendedName>
        <fullName evidence="1">AB hydrolase-1 domain-containing protein</fullName>
    </recommendedName>
</protein>
<dbReference type="Pfam" id="PF12697">
    <property type="entry name" value="Abhydrolase_6"/>
    <property type="match status" value="1"/>
</dbReference>
<dbReference type="InterPro" id="IPR052897">
    <property type="entry name" value="Sec-Metab_Biosynth_Hydrolase"/>
</dbReference>
<dbReference type="RefSeq" id="XP_047836897.1">
    <property type="nucleotide sequence ID" value="XM_047980939.1"/>
</dbReference>
<proteinExistence type="predicted"/>
<evidence type="ECO:0000313" key="3">
    <source>
        <dbReference type="Proteomes" id="UP000829364"/>
    </source>
</evidence>
<keyword evidence="3" id="KW-1185">Reference proteome</keyword>
<dbReference type="InterPro" id="IPR000073">
    <property type="entry name" value="AB_hydrolase_1"/>
</dbReference>
<dbReference type="KEGG" id="ptkz:JDV02_000165"/>
<dbReference type="Proteomes" id="UP000829364">
    <property type="component" value="Chromosome 1"/>
</dbReference>
<dbReference type="EMBL" id="CP086354">
    <property type="protein sequence ID" value="UNI13416.1"/>
    <property type="molecule type" value="Genomic_DNA"/>
</dbReference>
<name>A0A9Q8V6K3_9HYPO</name>
<dbReference type="PANTHER" id="PTHR37017">
    <property type="entry name" value="AB HYDROLASE-1 DOMAIN-CONTAINING PROTEIN-RELATED"/>
    <property type="match status" value="1"/>
</dbReference>
<feature type="domain" description="AB hydrolase-1" evidence="1">
    <location>
        <begin position="8"/>
        <end position="227"/>
    </location>
</feature>
<evidence type="ECO:0000313" key="2">
    <source>
        <dbReference type="EMBL" id="UNI13416.1"/>
    </source>
</evidence>
<accession>A0A9Q8V6K3</accession>
<reference evidence="2" key="1">
    <citation type="submission" date="2021-11" db="EMBL/GenBank/DDBJ databases">
        <title>Purpureocillium_takamizusanense_genome.</title>
        <authorList>
            <person name="Nguyen N.-H."/>
        </authorList>
    </citation>
    <scope>NUCLEOTIDE SEQUENCE</scope>
    <source>
        <strain evidence="2">PT3</strain>
    </source>
</reference>
<dbReference type="GeneID" id="72062131"/>
<dbReference type="PANTHER" id="PTHR37017:SF11">
    <property type="entry name" value="ESTERASE_LIPASE_THIOESTERASE DOMAIN-CONTAINING PROTEIN"/>
    <property type="match status" value="1"/>
</dbReference>
<dbReference type="SUPFAM" id="SSF53474">
    <property type="entry name" value="alpha/beta-Hydrolases"/>
    <property type="match status" value="1"/>
</dbReference>
<dbReference type="Gene3D" id="3.40.50.1820">
    <property type="entry name" value="alpha/beta hydrolase"/>
    <property type="match status" value="1"/>
</dbReference>
<gene>
    <name evidence="2" type="ORF">JDV02_000165</name>
</gene>
<evidence type="ECO:0000259" key="1">
    <source>
        <dbReference type="Pfam" id="PF12697"/>
    </source>
</evidence>
<sequence length="236" mass="25344">MTMAPARILLSHGVLADGSSWSKVIPHLQAAGHEVITCQEPLTSLPDDINVVKTALKTLNDRSDVPIVVAGHSFGGFVITNAVTDAPNVKALVYVMAYAPDKGESVNSLSADYTPLESHKYFVPDAGGRLLLGQPEYVKYFAPDVNPVDARVLAASQGPFDGARWDFASGEPAWKQVNNKYYVIAEKDQIIQPELQAFFAKRMNAKTHTLKGASHAGLISRGEAVADIILEAANSS</sequence>
<dbReference type="InterPro" id="IPR029058">
    <property type="entry name" value="AB_hydrolase_fold"/>
</dbReference>
<organism evidence="2 3">
    <name type="scientific">Purpureocillium takamizusanense</name>
    <dbReference type="NCBI Taxonomy" id="2060973"/>
    <lineage>
        <taxon>Eukaryota</taxon>
        <taxon>Fungi</taxon>
        <taxon>Dikarya</taxon>
        <taxon>Ascomycota</taxon>
        <taxon>Pezizomycotina</taxon>
        <taxon>Sordariomycetes</taxon>
        <taxon>Hypocreomycetidae</taxon>
        <taxon>Hypocreales</taxon>
        <taxon>Ophiocordycipitaceae</taxon>
        <taxon>Purpureocillium</taxon>
    </lineage>
</organism>